<comment type="function">
    <text evidence="5">This protein is involved in the repair of mismatches in DNA. It is required for dam-dependent methyl-directed DNA mismatch repair. May act as a 'molecular matchmaker', a protein that promotes the formation of a stable complex between two or more DNA-binding proteins in an ATP-dependent manner without itself being part of a final effector complex.</text>
</comment>
<dbReference type="PROSITE" id="PS00058">
    <property type="entry name" value="DNA_MISMATCH_REPAIR_1"/>
    <property type="match status" value="1"/>
</dbReference>
<dbReference type="InterPro" id="IPR002099">
    <property type="entry name" value="MutL/Mlh/PMS"/>
</dbReference>
<dbReference type="RefSeq" id="WP_090593456.1">
    <property type="nucleotide sequence ID" value="NZ_FNCS01000002.1"/>
</dbReference>
<dbReference type="InterPro" id="IPR042121">
    <property type="entry name" value="MutL_C_regsub"/>
</dbReference>
<dbReference type="GO" id="GO:0140664">
    <property type="term" value="F:ATP-dependent DNA damage sensor activity"/>
    <property type="evidence" value="ECO:0007669"/>
    <property type="project" value="InterPro"/>
</dbReference>
<feature type="domain" description="DNA mismatch repair protein S5" evidence="7">
    <location>
        <begin position="210"/>
        <end position="328"/>
    </location>
</feature>
<dbReference type="InterPro" id="IPR042120">
    <property type="entry name" value="MutL_C_dimsub"/>
</dbReference>
<evidence type="ECO:0000259" key="7">
    <source>
        <dbReference type="SMART" id="SM01340"/>
    </source>
</evidence>
<dbReference type="InterPro" id="IPR014790">
    <property type="entry name" value="MutL_C"/>
</dbReference>
<sequence length="609" mass="65272">MAIRQLPDDLVNKIAAGEVVERPASVVKELVENALDAGARRIAITTSAGGKSLIRIEDDGHGMGEADLVLSVERHATSKLADDGLDDIRTLGFRGEALASIGSVSDLSVASRTAGTETGLKISLKRGVKDGPVPHPINRGTVVEVKNLFAAIPARLKFLKSDRAETGAITDVVRRLAMAHRGVHFVLSGTDRQPINWPAQTGEGAVHARLAQIIGADFPSNAQEIAFSRGGIVVGGLAGLPTYSRANTLNQFYFVNGRSVRDKVLLGAVRAAYADFLHRDRFPVIALFVAIDPGEVDVNVHPTKAELRFRDQGAVRGAVIRAIGEALAVAGFKASSRVADAALSSFRAPMPDSPATSTAQPAPYFAEPGPSAAQYQAPQGTLGRPGFSPALSAEIRHFDAPSARMETDVSPAAEQTNFPLGVARAQVFENYIVAQNGDALVLIDQHAAHERLVYERFRNQLRAGPVPSQRQLIPVVIDLPEEDCGRLEDAAPVLERLGLYLERFGAGAIAVNETPGLLGSTDIDGLIRDLADGLAEWDSVAVLEERMDAIIARMACHGSVRSGRRLRADEMNALLREMEATPHSGQCIHGRPTYIELKKGDLERLFGRR</sequence>
<dbReference type="Gene3D" id="3.30.1370.100">
    <property type="entry name" value="MutL, C-terminal domain, regulatory subdomain"/>
    <property type="match status" value="1"/>
</dbReference>
<dbReference type="Gene3D" id="3.30.1540.20">
    <property type="entry name" value="MutL, C-terminal domain, dimerisation subdomain"/>
    <property type="match status" value="1"/>
</dbReference>
<accession>A0A1G7U1S3</accession>
<name>A0A1G7U1S3_9HYPH</name>
<dbReference type="Gene3D" id="3.30.565.10">
    <property type="entry name" value="Histidine kinase-like ATPase, C-terminal domain"/>
    <property type="match status" value="1"/>
</dbReference>
<dbReference type="Proteomes" id="UP000199495">
    <property type="component" value="Unassembled WGS sequence"/>
</dbReference>
<proteinExistence type="inferred from homology"/>
<gene>
    <name evidence="5" type="primary">mutL</name>
    <name evidence="8" type="ORF">SAMN04487974_102451</name>
</gene>
<dbReference type="InterPro" id="IPR037198">
    <property type="entry name" value="MutL_C_sf"/>
</dbReference>
<dbReference type="GO" id="GO:0016887">
    <property type="term" value="F:ATP hydrolysis activity"/>
    <property type="evidence" value="ECO:0007669"/>
    <property type="project" value="InterPro"/>
</dbReference>
<dbReference type="PANTHER" id="PTHR10073">
    <property type="entry name" value="DNA MISMATCH REPAIR PROTEIN MLH, PMS, MUTL"/>
    <property type="match status" value="1"/>
</dbReference>
<evidence type="ECO:0000256" key="5">
    <source>
        <dbReference type="HAMAP-Rule" id="MF_00149"/>
    </source>
</evidence>
<dbReference type="SUPFAM" id="SSF54211">
    <property type="entry name" value="Ribosomal protein S5 domain 2-like"/>
    <property type="match status" value="1"/>
</dbReference>
<dbReference type="CDD" id="cd16926">
    <property type="entry name" value="HATPase_MutL-MLH-PMS-like"/>
    <property type="match status" value="1"/>
</dbReference>
<dbReference type="InterPro" id="IPR038973">
    <property type="entry name" value="MutL/Mlh/Pms-like"/>
</dbReference>
<dbReference type="OrthoDB" id="9763467at2"/>
<dbReference type="AlphaFoldDB" id="A0A1G7U1S3"/>
<evidence type="ECO:0000256" key="3">
    <source>
        <dbReference type="ARBA" id="ARBA00022763"/>
    </source>
</evidence>
<dbReference type="SUPFAM" id="SSF55874">
    <property type="entry name" value="ATPase domain of HSP90 chaperone/DNA topoisomerase II/histidine kinase"/>
    <property type="match status" value="1"/>
</dbReference>
<dbReference type="SUPFAM" id="SSF118116">
    <property type="entry name" value="DNA mismatch repair protein MutL"/>
    <property type="match status" value="1"/>
</dbReference>
<dbReference type="GO" id="GO:0032300">
    <property type="term" value="C:mismatch repair complex"/>
    <property type="evidence" value="ECO:0007669"/>
    <property type="project" value="InterPro"/>
</dbReference>
<evidence type="ECO:0000313" key="9">
    <source>
        <dbReference type="Proteomes" id="UP000199495"/>
    </source>
</evidence>
<dbReference type="InterPro" id="IPR036890">
    <property type="entry name" value="HATPase_C_sf"/>
</dbReference>
<dbReference type="Pfam" id="PF13589">
    <property type="entry name" value="HATPase_c_3"/>
    <property type="match status" value="1"/>
</dbReference>
<evidence type="ECO:0000313" key="8">
    <source>
        <dbReference type="EMBL" id="SDG40740.1"/>
    </source>
</evidence>
<dbReference type="NCBIfam" id="NF000953">
    <property type="entry name" value="PRK00095.2-4"/>
    <property type="match status" value="1"/>
</dbReference>
<dbReference type="STRING" id="440168.SAMN04487974_102451"/>
<evidence type="ECO:0000256" key="1">
    <source>
        <dbReference type="ARBA" id="ARBA00006082"/>
    </source>
</evidence>
<dbReference type="NCBIfam" id="TIGR00585">
    <property type="entry name" value="mutl"/>
    <property type="match status" value="1"/>
</dbReference>
<dbReference type="InterPro" id="IPR014762">
    <property type="entry name" value="DNA_mismatch_repair_CS"/>
</dbReference>
<dbReference type="InterPro" id="IPR020667">
    <property type="entry name" value="DNA_mismatch_repair_MutL"/>
</dbReference>
<protein>
    <recommendedName>
        <fullName evidence="2 5">DNA mismatch repair protein MutL</fullName>
    </recommendedName>
</protein>
<dbReference type="InterPro" id="IPR013507">
    <property type="entry name" value="DNA_mismatch_S5_2-like"/>
</dbReference>
<dbReference type="SMART" id="SM01340">
    <property type="entry name" value="DNA_mis_repair"/>
    <property type="match status" value="1"/>
</dbReference>
<dbReference type="EMBL" id="FNCS01000002">
    <property type="protein sequence ID" value="SDG40740.1"/>
    <property type="molecule type" value="Genomic_DNA"/>
</dbReference>
<keyword evidence="4 5" id="KW-0234">DNA repair</keyword>
<dbReference type="InterPro" id="IPR014721">
    <property type="entry name" value="Ribsml_uS5_D2-typ_fold_subgr"/>
</dbReference>
<dbReference type="Gene3D" id="3.30.230.10">
    <property type="match status" value="1"/>
</dbReference>
<evidence type="ECO:0000256" key="2">
    <source>
        <dbReference type="ARBA" id="ARBA00021975"/>
    </source>
</evidence>
<evidence type="ECO:0000256" key="4">
    <source>
        <dbReference type="ARBA" id="ARBA00023204"/>
    </source>
</evidence>
<dbReference type="GO" id="GO:0006298">
    <property type="term" value="P:mismatch repair"/>
    <property type="evidence" value="ECO:0007669"/>
    <property type="project" value="UniProtKB-UniRule"/>
</dbReference>
<evidence type="ECO:0000259" key="6">
    <source>
        <dbReference type="SMART" id="SM00853"/>
    </source>
</evidence>
<dbReference type="Pfam" id="PF08676">
    <property type="entry name" value="MutL_C"/>
    <property type="match status" value="1"/>
</dbReference>
<organism evidence="8 9">
    <name type="scientific">Pelagibacterium luteolum</name>
    <dbReference type="NCBI Taxonomy" id="440168"/>
    <lineage>
        <taxon>Bacteria</taxon>
        <taxon>Pseudomonadati</taxon>
        <taxon>Pseudomonadota</taxon>
        <taxon>Alphaproteobacteria</taxon>
        <taxon>Hyphomicrobiales</taxon>
        <taxon>Devosiaceae</taxon>
        <taxon>Pelagibacterium</taxon>
    </lineage>
</organism>
<feature type="domain" description="MutL C-terminal dimerisation" evidence="6">
    <location>
        <begin position="423"/>
        <end position="566"/>
    </location>
</feature>
<dbReference type="SMART" id="SM00853">
    <property type="entry name" value="MutL_C"/>
    <property type="match status" value="1"/>
</dbReference>
<dbReference type="GO" id="GO:0005524">
    <property type="term" value="F:ATP binding"/>
    <property type="evidence" value="ECO:0007669"/>
    <property type="project" value="InterPro"/>
</dbReference>
<dbReference type="HAMAP" id="MF_00149">
    <property type="entry name" value="DNA_mis_repair"/>
    <property type="match status" value="1"/>
</dbReference>
<dbReference type="PANTHER" id="PTHR10073:SF12">
    <property type="entry name" value="DNA MISMATCH REPAIR PROTEIN MLH1"/>
    <property type="match status" value="1"/>
</dbReference>
<comment type="similarity">
    <text evidence="1 5">Belongs to the DNA mismatch repair MutL/HexB family.</text>
</comment>
<dbReference type="InterPro" id="IPR020568">
    <property type="entry name" value="Ribosomal_Su5_D2-typ_SF"/>
</dbReference>
<dbReference type="GO" id="GO:0030983">
    <property type="term" value="F:mismatched DNA binding"/>
    <property type="evidence" value="ECO:0007669"/>
    <property type="project" value="InterPro"/>
</dbReference>
<keyword evidence="3 5" id="KW-0227">DNA damage</keyword>
<reference evidence="8 9" key="1">
    <citation type="submission" date="2016-10" db="EMBL/GenBank/DDBJ databases">
        <authorList>
            <person name="de Groot N.N."/>
        </authorList>
    </citation>
    <scope>NUCLEOTIDE SEQUENCE [LARGE SCALE GENOMIC DNA]</scope>
    <source>
        <strain evidence="8 9">CGMCC 1.10267</strain>
    </source>
</reference>
<keyword evidence="9" id="KW-1185">Reference proteome</keyword>
<dbReference type="Pfam" id="PF01119">
    <property type="entry name" value="DNA_mis_repair"/>
    <property type="match status" value="1"/>
</dbReference>
<dbReference type="FunFam" id="3.30.565.10:FF:000003">
    <property type="entry name" value="DNA mismatch repair endonuclease MutL"/>
    <property type="match status" value="1"/>
</dbReference>